<dbReference type="OrthoDB" id="5421421at2759"/>
<feature type="compositionally biased region" description="Basic and acidic residues" evidence="1">
    <location>
        <begin position="260"/>
        <end position="276"/>
    </location>
</feature>
<feature type="compositionally biased region" description="Basic and acidic residues" evidence="1">
    <location>
        <begin position="67"/>
        <end position="76"/>
    </location>
</feature>
<proteinExistence type="predicted"/>
<dbReference type="AlphaFoldDB" id="A0A086TEL7"/>
<dbReference type="STRING" id="857340.A0A086TEL7"/>
<feature type="region of interest" description="Disordered" evidence="1">
    <location>
        <begin position="412"/>
        <end position="467"/>
    </location>
</feature>
<keyword evidence="3" id="KW-1185">Reference proteome</keyword>
<feature type="compositionally biased region" description="Polar residues" evidence="1">
    <location>
        <begin position="43"/>
        <end position="54"/>
    </location>
</feature>
<sequence length="504" mass="57257">MAAGIRSSAASLPSTSDYPELTTPYSAVSSFNFPTRADPSLLTPVSGSQSPPSTHDQKFPRYASVPDHAHSPERASHANPKMYSWSSNFDMNGPTAQTSSPMPPPTTVAHDFMAPTYMSDDRRPTPGPPEHSYTGMYAVSEGADHGIQHQGNPYYMNMASVEHSSSMPFRDGPPLPLEADRDPSRAHMPSTPLLSQSRPSSMAFERRLSGSTAFPDSPEGSRQAITNPRRRNAGPPRVRKHKSNPRKSKSSHVAMVSDPSQEHKNCLGREEPPPLKENCPPEERCIFESRWRNRHKKGQDMWDSIQADFQKRFNKSHEKEMLQMKFKRARAKYYAWLPEDEEILKKAFIEMEKERYEVLLEKFLDLGGSRNMELNPGDIEVKVVNDLKLEEGFYMEEYPDVGVRRRRKLNTRKRMANGRGDDVDASPNDDMAHHPATRNGRSEDEIVRQVHSRHDRGHSWNPGSNVSPDMMNIQMEPGMLPQHVARHHPDAQRLRHNSYYAREK</sequence>
<accession>A0A086TEL7</accession>
<comment type="caution">
    <text evidence="2">The sequence shown here is derived from an EMBL/GenBank/DDBJ whole genome shotgun (WGS) entry which is preliminary data.</text>
</comment>
<dbReference type="Proteomes" id="UP000029964">
    <property type="component" value="Unassembled WGS sequence"/>
</dbReference>
<evidence type="ECO:0000256" key="1">
    <source>
        <dbReference type="SAM" id="MobiDB-lite"/>
    </source>
</evidence>
<dbReference type="EMBL" id="JPKY01000007">
    <property type="protein sequence ID" value="KFH47799.1"/>
    <property type="molecule type" value="Genomic_DNA"/>
</dbReference>
<feature type="compositionally biased region" description="Polar residues" evidence="1">
    <location>
        <begin position="8"/>
        <end position="33"/>
    </location>
</feature>
<name>A0A086TEL7_HAPC1</name>
<dbReference type="HOGENOM" id="CLU_026999_0_0_1"/>
<organism evidence="2 3">
    <name type="scientific">Hapsidospora chrysogenum (strain ATCC 11550 / CBS 779.69 / DSM 880 / IAM 14645 / JCM 23072 / IMI 49137)</name>
    <name type="common">Acremonium chrysogenum</name>
    <dbReference type="NCBI Taxonomy" id="857340"/>
    <lineage>
        <taxon>Eukaryota</taxon>
        <taxon>Fungi</taxon>
        <taxon>Dikarya</taxon>
        <taxon>Ascomycota</taxon>
        <taxon>Pezizomycotina</taxon>
        <taxon>Sordariomycetes</taxon>
        <taxon>Hypocreomycetidae</taxon>
        <taxon>Hypocreales</taxon>
        <taxon>Bionectriaceae</taxon>
        <taxon>Hapsidospora</taxon>
    </lineage>
</organism>
<feature type="compositionally biased region" description="Basic residues" evidence="1">
    <location>
        <begin position="228"/>
        <end position="250"/>
    </location>
</feature>
<evidence type="ECO:0000313" key="3">
    <source>
        <dbReference type="Proteomes" id="UP000029964"/>
    </source>
</evidence>
<reference evidence="3" key="1">
    <citation type="journal article" date="2014" name="Genome Announc.">
        <title>Genome sequence and annotation of Acremonium chrysogenum, producer of the beta-lactam antibiotic cephalosporin C.</title>
        <authorList>
            <person name="Terfehr D."/>
            <person name="Dahlmann T.A."/>
            <person name="Specht T."/>
            <person name="Zadra I."/>
            <person name="Kuernsteiner H."/>
            <person name="Kueck U."/>
        </authorList>
    </citation>
    <scope>NUCLEOTIDE SEQUENCE [LARGE SCALE GENOMIC DNA]</scope>
    <source>
        <strain evidence="3">ATCC 11550 / CBS 779.69 / DSM 880 / IAM 14645 / JCM 23072 / IMI 49137</strain>
    </source>
</reference>
<feature type="region of interest" description="Disordered" evidence="1">
    <location>
        <begin position="1"/>
        <end position="83"/>
    </location>
</feature>
<gene>
    <name evidence="2" type="ORF">ACRE_014310</name>
</gene>
<feature type="region of interest" description="Disordered" evidence="1">
    <location>
        <begin position="164"/>
        <end position="276"/>
    </location>
</feature>
<evidence type="ECO:0000313" key="2">
    <source>
        <dbReference type="EMBL" id="KFH47799.1"/>
    </source>
</evidence>
<protein>
    <submittedName>
        <fullName evidence="2">Uncharacterized protein</fullName>
    </submittedName>
</protein>